<name>A0A9N8EZE6_9STRA</name>
<dbReference type="Proteomes" id="UP001153069">
    <property type="component" value="Unassembled WGS sequence"/>
</dbReference>
<gene>
    <name evidence="2" type="ORF">SEMRO_2410_G326670.1</name>
</gene>
<sequence>MQYKVKLCGSKVSLGIHGFCVGVTLWEMGNAEPISMILRRKGLQFAQVLEALPEWPLAPNQPQQKPVSFDLQFAMSNPSPTTQDPISCSSKNPGMPEAHSNEWTKHSKNDSLDNAKPSVEDPAIKDNHDDNEEGDDVWKYLCLNHWGCGAANELLQATEMTPKSYFLTFAYPTPSHNVPAPLPPPKYAPKDNVLIVDVRTMDNQILFSKAIPGNAIPEFFSGGETKSIHLQETVWGFHDFEGSFSSYQHFYDDQFLPGSYADFCLGTHWKGTVHLMRLPDRKVIQFVDVSESDDEIGPPDSDEDKSQHILVTSLISSGCKSELATGRSDQTLFPHMGIHDSSSIYEDGGMETCLTMEYKVKLSGSNVSLGIHGFCVHVTHWEMACGEPISDILQTKGLQFAQVLEALPEWQFAPIQPQQKP</sequence>
<feature type="compositionally biased region" description="Polar residues" evidence="1">
    <location>
        <begin position="74"/>
        <end position="92"/>
    </location>
</feature>
<accession>A0A9N8EZE6</accession>
<feature type="compositionally biased region" description="Basic and acidic residues" evidence="1">
    <location>
        <begin position="99"/>
        <end position="128"/>
    </location>
</feature>
<protein>
    <submittedName>
        <fullName evidence="2">Uncharacterized protein</fullName>
    </submittedName>
</protein>
<keyword evidence="3" id="KW-1185">Reference proteome</keyword>
<dbReference type="EMBL" id="CAICTM010002408">
    <property type="protein sequence ID" value="CAB9529140.1"/>
    <property type="molecule type" value="Genomic_DNA"/>
</dbReference>
<proteinExistence type="predicted"/>
<comment type="caution">
    <text evidence="2">The sequence shown here is derived from an EMBL/GenBank/DDBJ whole genome shotgun (WGS) entry which is preliminary data.</text>
</comment>
<evidence type="ECO:0000313" key="2">
    <source>
        <dbReference type="EMBL" id="CAB9529140.1"/>
    </source>
</evidence>
<evidence type="ECO:0000313" key="3">
    <source>
        <dbReference type="Proteomes" id="UP001153069"/>
    </source>
</evidence>
<feature type="region of interest" description="Disordered" evidence="1">
    <location>
        <begin position="73"/>
        <end position="131"/>
    </location>
</feature>
<organism evidence="2 3">
    <name type="scientific">Seminavis robusta</name>
    <dbReference type="NCBI Taxonomy" id="568900"/>
    <lineage>
        <taxon>Eukaryota</taxon>
        <taxon>Sar</taxon>
        <taxon>Stramenopiles</taxon>
        <taxon>Ochrophyta</taxon>
        <taxon>Bacillariophyta</taxon>
        <taxon>Bacillariophyceae</taxon>
        <taxon>Bacillariophycidae</taxon>
        <taxon>Naviculales</taxon>
        <taxon>Naviculaceae</taxon>
        <taxon>Seminavis</taxon>
    </lineage>
</organism>
<dbReference type="AlphaFoldDB" id="A0A9N8EZE6"/>
<reference evidence="2" key="1">
    <citation type="submission" date="2020-06" db="EMBL/GenBank/DDBJ databases">
        <authorList>
            <consortium name="Plant Systems Biology data submission"/>
        </authorList>
    </citation>
    <scope>NUCLEOTIDE SEQUENCE</scope>
    <source>
        <strain evidence="2">D6</strain>
    </source>
</reference>
<evidence type="ECO:0000256" key="1">
    <source>
        <dbReference type="SAM" id="MobiDB-lite"/>
    </source>
</evidence>